<evidence type="ECO:0000256" key="9">
    <source>
        <dbReference type="HAMAP-Rule" id="MF_00134"/>
    </source>
</evidence>
<keyword evidence="6 9" id="KW-0822">Tryptophan biosynthesis</keyword>
<keyword evidence="8 9" id="KW-0456">Lyase</keyword>
<comment type="catalytic activity">
    <reaction evidence="1 9">
        <text>1-(2-carboxyphenylamino)-1-deoxy-D-ribulose 5-phosphate + H(+) = (1S,2R)-1-C-(indol-3-yl)glycerol 3-phosphate + CO2 + H2O</text>
        <dbReference type="Rhea" id="RHEA:23476"/>
        <dbReference type="ChEBI" id="CHEBI:15377"/>
        <dbReference type="ChEBI" id="CHEBI:15378"/>
        <dbReference type="ChEBI" id="CHEBI:16526"/>
        <dbReference type="ChEBI" id="CHEBI:58613"/>
        <dbReference type="ChEBI" id="CHEBI:58866"/>
        <dbReference type="EC" id="4.1.1.48"/>
    </reaction>
</comment>
<dbReference type="SUPFAM" id="SSF51366">
    <property type="entry name" value="Ribulose-phoshate binding barrel"/>
    <property type="match status" value="1"/>
</dbReference>
<dbReference type="RefSeq" id="WP_103201880.1">
    <property type="nucleotide sequence ID" value="NZ_CVTD020000008.1"/>
</dbReference>
<dbReference type="EC" id="4.1.1.48" evidence="9"/>
<protein>
    <recommendedName>
        <fullName evidence="9">Indole-3-glycerol phosphate synthase</fullName>
        <shortName evidence="9">IGPS</shortName>
        <ecNumber evidence="9">4.1.1.48</ecNumber>
    </recommendedName>
</protein>
<dbReference type="GO" id="GO:0004425">
    <property type="term" value="F:indole-3-glycerol-phosphate synthase activity"/>
    <property type="evidence" value="ECO:0007669"/>
    <property type="project" value="UniProtKB-UniRule"/>
</dbReference>
<dbReference type="InterPro" id="IPR011060">
    <property type="entry name" value="RibuloseP-bd_barrel"/>
</dbReference>
<comment type="similarity">
    <text evidence="3 9">Belongs to the TrpC family.</text>
</comment>
<dbReference type="PANTHER" id="PTHR22854">
    <property type="entry name" value="TRYPTOPHAN BIOSYNTHESIS PROTEIN"/>
    <property type="match status" value="1"/>
</dbReference>
<evidence type="ECO:0000256" key="2">
    <source>
        <dbReference type="ARBA" id="ARBA00004696"/>
    </source>
</evidence>
<dbReference type="FunFam" id="3.20.20.70:FF:000024">
    <property type="entry name" value="Indole-3-glycerol phosphate synthase"/>
    <property type="match status" value="1"/>
</dbReference>
<sequence>MDNILNTIAKATKLRVENAKERLPLNRLIEKIYESYCLYDNSTQEAFPFEKTLKKPGISFICEVKKASPSKGIIDPVYPFVQIAKEYEEAGADAVSVLTEPEFFKGENEHLQDIRKNISLPILRKDFTVDEYQIYEAKYLGADAVLLICALLDEEIIKKYISICDKLGLSALVEAHTEEEIKMAVRAGARIVGVNNRDLKTFRVDVSNSIRLRKLVPKSICFVSESGIQNHEDILRLQDCGVDGVLIGESLMRSTNKKEKLKSLKGD</sequence>
<dbReference type="UniPathway" id="UPA00035">
    <property type="reaction ID" value="UER00043"/>
</dbReference>
<dbReference type="OrthoDB" id="9804217at2"/>
<keyword evidence="5 9" id="KW-0210">Decarboxylase</keyword>
<evidence type="ECO:0000256" key="7">
    <source>
        <dbReference type="ARBA" id="ARBA00023141"/>
    </source>
</evidence>
<dbReference type="Pfam" id="PF00218">
    <property type="entry name" value="IGPS"/>
    <property type="match status" value="1"/>
</dbReference>
<evidence type="ECO:0000256" key="4">
    <source>
        <dbReference type="ARBA" id="ARBA00022605"/>
    </source>
</evidence>
<proteinExistence type="inferred from homology"/>
<accession>A0A0H5SG01</accession>
<keyword evidence="7 9" id="KW-0057">Aromatic amino acid biosynthesis</keyword>
<evidence type="ECO:0000256" key="8">
    <source>
        <dbReference type="ARBA" id="ARBA00023239"/>
    </source>
</evidence>
<dbReference type="GO" id="GO:0004640">
    <property type="term" value="F:phosphoribosylanthranilate isomerase activity"/>
    <property type="evidence" value="ECO:0007669"/>
    <property type="project" value="TreeGrafter"/>
</dbReference>
<dbReference type="AlphaFoldDB" id="A0A0H5SG01"/>
<evidence type="ECO:0000313" key="12">
    <source>
        <dbReference type="Proteomes" id="UP000236497"/>
    </source>
</evidence>
<name>A0A0H5SG01_HERHM</name>
<dbReference type="EMBL" id="CVTD020000008">
    <property type="protein sequence ID" value="CRZ33721.1"/>
    <property type="molecule type" value="Genomic_DNA"/>
</dbReference>
<dbReference type="PROSITE" id="PS00614">
    <property type="entry name" value="IGPS"/>
    <property type="match status" value="1"/>
</dbReference>
<dbReference type="CDD" id="cd00331">
    <property type="entry name" value="IGPS"/>
    <property type="match status" value="1"/>
</dbReference>
<keyword evidence="4 9" id="KW-0028">Amino-acid biosynthesis</keyword>
<dbReference type="InterPro" id="IPR013785">
    <property type="entry name" value="Aldolase_TIM"/>
</dbReference>
<evidence type="ECO:0000259" key="10">
    <source>
        <dbReference type="Pfam" id="PF00218"/>
    </source>
</evidence>
<organism evidence="11 12">
    <name type="scientific">Herbinix hemicellulosilytica</name>
    <dbReference type="NCBI Taxonomy" id="1564487"/>
    <lineage>
        <taxon>Bacteria</taxon>
        <taxon>Bacillati</taxon>
        <taxon>Bacillota</taxon>
        <taxon>Clostridia</taxon>
        <taxon>Lachnospirales</taxon>
        <taxon>Lachnospiraceae</taxon>
        <taxon>Herbinix</taxon>
    </lineage>
</organism>
<dbReference type="InterPro" id="IPR045186">
    <property type="entry name" value="Indole-3-glycerol_P_synth"/>
</dbReference>
<gene>
    <name evidence="9 11" type="primary">trpC</name>
    <name evidence="11" type="ORF">HHT355_0516</name>
</gene>
<reference evidence="11 12" key="1">
    <citation type="submission" date="2015-06" db="EMBL/GenBank/DDBJ databases">
        <authorList>
            <person name="Wibberg Daniel"/>
        </authorList>
    </citation>
    <scope>NUCLEOTIDE SEQUENCE [LARGE SCALE GENOMIC DNA]</scope>
    <source>
        <strain evidence="11 12">T3/55T</strain>
    </source>
</reference>
<dbReference type="Gene3D" id="3.20.20.70">
    <property type="entry name" value="Aldolase class I"/>
    <property type="match status" value="1"/>
</dbReference>
<dbReference type="InterPro" id="IPR013798">
    <property type="entry name" value="Indole-3-glycerol_P_synth_dom"/>
</dbReference>
<comment type="pathway">
    <text evidence="2 9">Amino-acid biosynthesis; L-tryptophan biosynthesis; L-tryptophan from chorismate: step 4/5.</text>
</comment>
<dbReference type="Proteomes" id="UP000236497">
    <property type="component" value="Unassembled WGS sequence"/>
</dbReference>
<dbReference type="NCBIfam" id="NF001377">
    <property type="entry name" value="PRK00278.2-4"/>
    <property type="match status" value="1"/>
</dbReference>
<evidence type="ECO:0000256" key="3">
    <source>
        <dbReference type="ARBA" id="ARBA00008737"/>
    </source>
</evidence>
<dbReference type="GO" id="GO:0000162">
    <property type="term" value="P:L-tryptophan biosynthetic process"/>
    <property type="evidence" value="ECO:0007669"/>
    <property type="project" value="UniProtKB-UniRule"/>
</dbReference>
<evidence type="ECO:0000256" key="5">
    <source>
        <dbReference type="ARBA" id="ARBA00022793"/>
    </source>
</evidence>
<dbReference type="PANTHER" id="PTHR22854:SF2">
    <property type="entry name" value="INDOLE-3-GLYCEROL-PHOSPHATE SYNTHASE"/>
    <property type="match status" value="1"/>
</dbReference>
<dbReference type="HAMAP" id="MF_00134_B">
    <property type="entry name" value="IGPS_B"/>
    <property type="match status" value="1"/>
</dbReference>
<feature type="domain" description="Indole-3-glycerol phosphate synthase" evidence="10">
    <location>
        <begin position="5"/>
        <end position="264"/>
    </location>
</feature>
<dbReference type="InterPro" id="IPR001468">
    <property type="entry name" value="Indole-3-GlycerolPSynthase_CS"/>
</dbReference>
<evidence type="ECO:0000313" key="11">
    <source>
        <dbReference type="EMBL" id="CRZ33721.1"/>
    </source>
</evidence>
<evidence type="ECO:0000256" key="1">
    <source>
        <dbReference type="ARBA" id="ARBA00001633"/>
    </source>
</evidence>
<keyword evidence="12" id="KW-1185">Reference proteome</keyword>
<evidence type="ECO:0000256" key="6">
    <source>
        <dbReference type="ARBA" id="ARBA00022822"/>
    </source>
</evidence>